<dbReference type="PANTHER" id="PTHR43133">
    <property type="entry name" value="RNA POLYMERASE ECF-TYPE SIGMA FACTO"/>
    <property type="match status" value="1"/>
</dbReference>
<dbReference type="CDD" id="cd06171">
    <property type="entry name" value="Sigma70_r4"/>
    <property type="match status" value="1"/>
</dbReference>
<dbReference type="Proteomes" id="UP000613208">
    <property type="component" value="Unassembled WGS sequence"/>
</dbReference>
<keyword evidence="3" id="KW-0731">Sigma factor</keyword>
<dbReference type="GO" id="GO:0006352">
    <property type="term" value="P:DNA-templated transcription initiation"/>
    <property type="evidence" value="ECO:0007669"/>
    <property type="project" value="InterPro"/>
</dbReference>
<protein>
    <recommendedName>
        <fullName evidence="10">Sigma-70 family RNA polymerase sigma factor</fullName>
    </recommendedName>
</protein>
<feature type="domain" description="RNA polymerase sigma factor 70 region 4 type 2" evidence="7">
    <location>
        <begin position="120"/>
        <end position="172"/>
    </location>
</feature>
<evidence type="ECO:0000259" key="6">
    <source>
        <dbReference type="Pfam" id="PF04542"/>
    </source>
</evidence>
<dbReference type="InterPro" id="IPR013249">
    <property type="entry name" value="RNA_pol_sigma70_r4_t2"/>
</dbReference>
<dbReference type="GO" id="GO:0016987">
    <property type="term" value="F:sigma factor activity"/>
    <property type="evidence" value="ECO:0007669"/>
    <property type="project" value="UniProtKB-KW"/>
</dbReference>
<evidence type="ECO:0000256" key="1">
    <source>
        <dbReference type="ARBA" id="ARBA00010641"/>
    </source>
</evidence>
<dbReference type="PANTHER" id="PTHR43133:SF8">
    <property type="entry name" value="RNA POLYMERASE SIGMA FACTOR HI_1459-RELATED"/>
    <property type="match status" value="1"/>
</dbReference>
<sequence>MKLRKRKPIGKYAVRYIERLYALYSKRLFFVAKNYVKDSDLAEDIMQTVFEKALLYPNSILKVPEEEISYFLIAMVKNTAYSFLKEEKQNAHEALTYDDGTEGDYVEDPNDNYLQLIDLHALKEKLNKLPEQQRDILLFRYVYGFKCKEIADMFHMSERNVKAKCSEARKNLRRLLARDKDI</sequence>
<dbReference type="InterPro" id="IPR014284">
    <property type="entry name" value="RNA_pol_sigma-70_dom"/>
</dbReference>
<dbReference type="GO" id="GO:0003677">
    <property type="term" value="F:DNA binding"/>
    <property type="evidence" value="ECO:0007669"/>
    <property type="project" value="UniProtKB-KW"/>
</dbReference>
<feature type="domain" description="RNA polymerase sigma-70 region 2" evidence="6">
    <location>
        <begin position="20"/>
        <end position="87"/>
    </location>
</feature>
<accession>A0A916VCX3</accession>
<organism evidence="8 9">
    <name type="scientific">Anaerostipes butyraticus</name>
    <dbReference type="NCBI Taxonomy" id="645466"/>
    <lineage>
        <taxon>Bacteria</taxon>
        <taxon>Bacillati</taxon>
        <taxon>Bacillota</taxon>
        <taxon>Clostridia</taxon>
        <taxon>Lachnospirales</taxon>
        <taxon>Lachnospiraceae</taxon>
        <taxon>Anaerostipes</taxon>
    </lineage>
</organism>
<evidence type="ECO:0000256" key="5">
    <source>
        <dbReference type="ARBA" id="ARBA00023163"/>
    </source>
</evidence>
<comment type="caution">
    <text evidence="8">The sequence shown here is derived from an EMBL/GenBank/DDBJ whole genome shotgun (WGS) entry which is preliminary data.</text>
</comment>
<dbReference type="Pfam" id="PF04542">
    <property type="entry name" value="Sigma70_r2"/>
    <property type="match status" value="1"/>
</dbReference>
<dbReference type="InterPro" id="IPR036388">
    <property type="entry name" value="WH-like_DNA-bd_sf"/>
</dbReference>
<evidence type="ECO:0008006" key="10">
    <source>
        <dbReference type="Google" id="ProtNLM"/>
    </source>
</evidence>
<dbReference type="SUPFAM" id="SSF88946">
    <property type="entry name" value="Sigma2 domain of RNA polymerase sigma factors"/>
    <property type="match status" value="1"/>
</dbReference>
<dbReference type="NCBIfam" id="TIGR02937">
    <property type="entry name" value="sigma70-ECF"/>
    <property type="match status" value="1"/>
</dbReference>
<evidence type="ECO:0000256" key="3">
    <source>
        <dbReference type="ARBA" id="ARBA00023082"/>
    </source>
</evidence>
<comment type="similarity">
    <text evidence="1">Belongs to the sigma-70 factor family. ECF subfamily.</text>
</comment>
<dbReference type="AlphaFoldDB" id="A0A916VCX3"/>
<dbReference type="Gene3D" id="1.10.1740.10">
    <property type="match status" value="1"/>
</dbReference>
<dbReference type="RefSeq" id="WP_201310899.1">
    <property type="nucleotide sequence ID" value="NZ_BLYI01000031.1"/>
</dbReference>
<dbReference type="SUPFAM" id="SSF88659">
    <property type="entry name" value="Sigma3 and sigma4 domains of RNA polymerase sigma factors"/>
    <property type="match status" value="1"/>
</dbReference>
<keyword evidence="5" id="KW-0804">Transcription</keyword>
<dbReference type="EMBL" id="BLYI01000031">
    <property type="protein sequence ID" value="GFO85195.1"/>
    <property type="molecule type" value="Genomic_DNA"/>
</dbReference>
<evidence type="ECO:0000256" key="2">
    <source>
        <dbReference type="ARBA" id="ARBA00023015"/>
    </source>
</evidence>
<keyword evidence="9" id="KW-1185">Reference proteome</keyword>
<name>A0A916VCX3_9FIRM</name>
<dbReference type="InterPro" id="IPR013325">
    <property type="entry name" value="RNA_pol_sigma_r2"/>
</dbReference>
<dbReference type="Gene3D" id="1.10.10.10">
    <property type="entry name" value="Winged helix-like DNA-binding domain superfamily/Winged helix DNA-binding domain"/>
    <property type="match status" value="1"/>
</dbReference>
<dbReference type="InterPro" id="IPR007627">
    <property type="entry name" value="RNA_pol_sigma70_r2"/>
</dbReference>
<evidence type="ECO:0000313" key="8">
    <source>
        <dbReference type="EMBL" id="GFO85195.1"/>
    </source>
</evidence>
<keyword evidence="4" id="KW-0238">DNA-binding</keyword>
<keyword evidence="2" id="KW-0805">Transcription regulation</keyword>
<dbReference type="InterPro" id="IPR039425">
    <property type="entry name" value="RNA_pol_sigma-70-like"/>
</dbReference>
<evidence type="ECO:0000256" key="4">
    <source>
        <dbReference type="ARBA" id="ARBA00023125"/>
    </source>
</evidence>
<gene>
    <name evidence="8" type="ORF">ANBU17_15420</name>
</gene>
<evidence type="ECO:0000259" key="7">
    <source>
        <dbReference type="Pfam" id="PF08281"/>
    </source>
</evidence>
<proteinExistence type="inferred from homology"/>
<evidence type="ECO:0000313" key="9">
    <source>
        <dbReference type="Proteomes" id="UP000613208"/>
    </source>
</evidence>
<dbReference type="Pfam" id="PF08281">
    <property type="entry name" value="Sigma70_r4_2"/>
    <property type="match status" value="1"/>
</dbReference>
<dbReference type="InterPro" id="IPR013324">
    <property type="entry name" value="RNA_pol_sigma_r3/r4-like"/>
</dbReference>
<reference evidence="8" key="1">
    <citation type="submission" date="2020-06" db="EMBL/GenBank/DDBJ databases">
        <title>Characterization of fructooligosaccharide metabolism and fructooligosaccharide-degrading enzymes in human commensal butyrate producers.</title>
        <authorList>
            <person name="Tanno H."/>
            <person name="Fujii T."/>
            <person name="Hirano K."/>
            <person name="Maeno S."/>
            <person name="Tonozuka T."/>
            <person name="Sakamoto M."/>
            <person name="Ohkuma M."/>
            <person name="Tochio T."/>
            <person name="Endo A."/>
        </authorList>
    </citation>
    <scope>NUCLEOTIDE SEQUENCE</scope>
    <source>
        <strain evidence="8">JCM 17466</strain>
    </source>
</reference>